<dbReference type="Proteomes" id="UP000183685">
    <property type="component" value="Unassembled WGS sequence"/>
</dbReference>
<dbReference type="STRING" id="637679.GCA_001550055_03581"/>
<dbReference type="InterPro" id="IPR009078">
    <property type="entry name" value="Ferritin-like_SF"/>
</dbReference>
<dbReference type="PANTHER" id="PTHR42932:SF3">
    <property type="entry name" value="DNA PROTECTION DURING STARVATION PROTEIN"/>
    <property type="match status" value="1"/>
</dbReference>
<dbReference type="Gene3D" id="1.20.1260.10">
    <property type="match status" value="1"/>
</dbReference>
<feature type="domain" description="Ferritin/DPS" evidence="3">
    <location>
        <begin position="15"/>
        <end position="151"/>
    </location>
</feature>
<dbReference type="PROSITE" id="PS00819">
    <property type="entry name" value="DPS_2"/>
    <property type="match status" value="1"/>
</dbReference>
<gene>
    <name evidence="4" type="ORF">SAMN04488071_2416</name>
</gene>
<dbReference type="OrthoDB" id="9797687at2"/>
<evidence type="ECO:0000256" key="1">
    <source>
        <dbReference type="ARBA" id="ARBA00009497"/>
    </source>
</evidence>
<dbReference type="InterPro" id="IPR023188">
    <property type="entry name" value="DPS_DNA-bd_CS"/>
</dbReference>
<accession>A0A1G7B8N0</accession>
<dbReference type="Pfam" id="PF00210">
    <property type="entry name" value="Ferritin"/>
    <property type="match status" value="1"/>
</dbReference>
<evidence type="ECO:0000313" key="5">
    <source>
        <dbReference type="Proteomes" id="UP000183685"/>
    </source>
</evidence>
<protein>
    <submittedName>
        <fullName evidence="4">Starvation-inducible DNA-binding protein</fullName>
    </submittedName>
</protein>
<dbReference type="GO" id="GO:0003677">
    <property type="term" value="F:DNA binding"/>
    <property type="evidence" value="ECO:0007669"/>
    <property type="project" value="UniProtKB-KW"/>
</dbReference>
<dbReference type="PRINTS" id="PR01346">
    <property type="entry name" value="HELNAPAPROT"/>
</dbReference>
<keyword evidence="4" id="KW-0238">DNA-binding</keyword>
<dbReference type="InterPro" id="IPR012347">
    <property type="entry name" value="Ferritin-like"/>
</dbReference>
<dbReference type="SUPFAM" id="SSF47240">
    <property type="entry name" value="Ferritin-like"/>
    <property type="match status" value="1"/>
</dbReference>
<proteinExistence type="inferred from homology"/>
<sequence length="152" mass="16581">MTSFAQTDQQKMAVALKPVLAETVQLYVLTQNVHWNVTGPLFQAVHTLTETQYTELAAAIDEIAERIRTLGEKAPGRMSAYMELGTISEGDENAQAEDMVRALVDANQIVADRIRPLIGKAADAGDEVTAGLLTDRLTVHEKAGWMLRAMLG</sequence>
<evidence type="ECO:0000259" key="3">
    <source>
        <dbReference type="Pfam" id="PF00210"/>
    </source>
</evidence>
<organism evidence="4 5">
    <name type="scientific">Kordiimonas lacus</name>
    <dbReference type="NCBI Taxonomy" id="637679"/>
    <lineage>
        <taxon>Bacteria</taxon>
        <taxon>Pseudomonadati</taxon>
        <taxon>Pseudomonadota</taxon>
        <taxon>Alphaproteobacteria</taxon>
        <taxon>Kordiimonadales</taxon>
        <taxon>Kordiimonadaceae</taxon>
        <taxon>Kordiimonas</taxon>
    </lineage>
</organism>
<dbReference type="GO" id="GO:0016722">
    <property type="term" value="F:oxidoreductase activity, acting on metal ions"/>
    <property type="evidence" value="ECO:0007669"/>
    <property type="project" value="InterPro"/>
</dbReference>
<dbReference type="RefSeq" id="WP_068307505.1">
    <property type="nucleotide sequence ID" value="NZ_FNAK01000005.1"/>
</dbReference>
<evidence type="ECO:0000256" key="2">
    <source>
        <dbReference type="RuleBase" id="RU003875"/>
    </source>
</evidence>
<keyword evidence="5" id="KW-1185">Reference proteome</keyword>
<dbReference type="PROSITE" id="PS00818">
    <property type="entry name" value="DPS_1"/>
    <property type="match status" value="1"/>
</dbReference>
<dbReference type="AlphaFoldDB" id="A0A1G7B8N0"/>
<reference evidence="4 5" key="1">
    <citation type="submission" date="2016-10" db="EMBL/GenBank/DDBJ databases">
        <authorList>
            <person name="de Groot N.N."/>
        </authorList>
    </citation>
    <scope>NUCLEOTIDE SEQUENCE [LARGE SCALE GENOMIC DNA]</scope>
    <source>
        <strain evidence="4 5">CGMCC 1.9109</strain>
    </source>
</reference>
<dbReference type="EMBL" id="FNAK01000005">
    <property type="protein sequence ID" value="SDE23478.1"/>
    <property type="molecule type" value="Genomic_DNA"/>
</dbReference>
<dbReference type="PIRSF" id="PIRSF005900">
    <property type="entry name" value="Dps"/>
    <property type="match status" value="1"/>
</dbReference>
<dbReference type="InterPro" id="IPR002177">
    <property type="entry name" value="DPS_DNA-bd"/>
</dbReference>
<evidence type="ECO:0000313" key="4">
    <source>
        <dbReference type="EMBL" id="SDE23478.1"/>
    </source>
</evidence>
<name>A0A1G7B8N0_9PROT</name>
<dbReference type="InterPro" id="IPR008331">
    <property type="entry name" value="Ferritin_DPS_dom"/>
</dbReference>
<dbReference type="PANTHER" id="PTHR42932">
    <property type="entry name" value="GENERAL STRESS PROTEIN 20U"/>
    <property type="match status" value="1"/>
</dbReference>
<dbReference type="CDD" id="cd01043">
    <property type="entry name" value="DPS"/>
    <property type="match status" value="1"/>
</dbReference>
<dbReference type="GO" id="GO:0008199">
    <property type="term" value="F:ferric iron binding"/>
    <property type="evidence" value="ECO:0007669"/>
    <property type="project" value="InterPro"/>
</dbReference>
<comment type="similarity">
    <text evidence="1 2">Belongs to the Dps family.</text>
</comment>